<name>A0A1G7B350_9SPHI</name>
<dbReference type="Pfam" id="PF02384">
    <property type="entry name" value="N6_Mtase"/>
    <property type="match status" value="1"/>
</dbReference>
<evidence type="ECO:0000313" key="4">
    <source>
        <dbReference type="EMBL" id="SDE21277.1"/>
    </source>
</evidence>
<keyword evidence="4" id="KW-0489">Methyltransferase</keyword>
<feature type="compositionally biased region" description="Gly residues" evidence="2">
    <location>
        <begin position="224"/>
        <end position="236"/>
    </location>
</feature>
<keyword evidence="4" id="KW-0808">Transferase</keyword>
<evidence type="ECO:0000256" key="2">
    <source>
        <dbReference type="SAM" id="MobiDB-lite"/>
    </source>
</evidence>
<protein>
    <submittedName>
        <fullName evidence="4">N-6 DNA Methylase</fullName>
    </submittedName>
</protein>
<feature type="region of interest" description="Disordered" evidence="2">
    <location>
        <begin position="210"/>
        <end position="236"/>
    </location>
</feature>
<evidence type="ECO:0000313" key="5">
    <source>
        <dbReference type="Proteomes" id="UP000199072"/>
    </source>
</evidence>
<dbReference type="InterPro" id="IPR003356">
    <property type="entry name" value="DNA_methylase_A-5"/>
</dbReference>
<accession>A0A1G7B350</accession>
<dbReference type="EMBL" id="FNAI01000004">
    <property type="protein sequence ID" value="SDE21277.1"/>
    <property type="molecule type" value="Genomic_DNA"/>
</dbReference>
<evidence type="ECO:0000256" key="1">
    <source>
        <dbReference type="ARBA" id="ARBA00006594"/>
    </source>
</evidence>
<dbReference type="PANTHER" id="PTHR42998:SF1">
    <property type="entry name" value="TYPE I RESTRICTION ENZYME HINDI METHYLASE SUBUNIT"/>
    <property type="match status" value="1"/>
</dbReference>
<comment type="similarity">
    <text evidence="1">Belongs to the N(4)/N(6)-methyltransferase family.</text>
</comment>
<dbReference type="PANTHER" id="PTHR42998">
    <property type="entry name" value="TYPE I RESTRICTION ENZYME HINDVIIP M PROTEIN-RELATED"/>
    <property type="match status" value="1"/>
</dbReference>
<dbReference type="InterPro" id="IPR029063">
    <property type="entry name" value="SAM-dependent_MTases_sf"/>
</dbReference>
<dbReference type="Gene3D" id="3.40.50.150">
    <property type="entry name" value="Vaccinia Virus protein VP39"/>
    <property type="match status" value="1"/>
</dbReference>
<keyword evidence="5" id="KW-1185">Reference proteome</keyword>
<dbReference type="SUPFAM" id="SSF53335">
    <property type="entry name" value="S-adenosyl-L-methionine-dependent methyltransferases"/>
    <property type="match status" value="1"/>
</dbReference>
<reference evidence="4 5" key="1">
    <citation type="submission" date="2016-10" db="EMBL/GenBank/DDBJ databases">
        <authorList>
            <person name="de Groot N.N."/>
        </authorList>
    </citation>
    <scope>NUCLEOTIDE SEQUENCE [LARGE SCALE GENOMIC DNA]</scope>
    <source>
        <strain evidence="4 5">47C3B</strain>
    </source>
</reference>
<dbReference type="RefSeq" id="WP_091149564.1">
    <property type="nucleotide sequence ID" value="NZ_FNAI01000004.1"/>
</dbReference>
<dbReference type="AlphaFoldDB" id="A0A1G7B350"/>
<proteinExistence type="inferred from homology"/>
<dbReference type="STRING" id="1391627.SAMN05216464_104374"/>
<dbReference type="GO" id="GO:0032259">
    <property type="term" value="P:methylation"/>
    <property type="evidence" value="ECO:0007669"/>
    <property type="project" value="UniProtKB-KW"/>
</dbReference>
<dbReference type="GO" id="GO:0003677">
    <property type="term" value="F:DNA binding"/>
    <property type="evidence" value="ECO:0007669"/>
    <property type="project" value="InterPro"/>
</dbReference>
<dbReference type="PRINTS" id="PR00507">
    <property type="entry name" value="N12N6MTFRASE"/>
</dbReference>
<dbReference type="Proteomes" id="UP000199072">
    <property type="component" value="Unassembled WGS sequence"/>
</dbReference>
<gene>
    <name evidence="4" type="ORF">SAMN05216464_104374</name>
</gene>
<dbReference type="OrthoDB" id="9814572at2"/>
<evidence type="ECO:0000259" key="3">
    <source>
        <dbReference type="Pfam" id="PF02384"/>
    </source>
</evidence>
<feature type="domain" description="DNA methylase adenine-specific" evidence="3">
    <location>
        <begin position="83"/>
        <end position="176"/>
    </location>
</feature>
<dbReference type="GO" id="GO:0008170">
    <property type="term" value="F:N-methyltransferase activity"/>
    <property type="evidence" value="ECO:0007669"/>
    <property type="project" value="InterPro"/>
</dbReference>
<sequence length="236" mass="25398">MTDITKLVSLFERYAHDNDYSSALGGLLDFFLLPFRLHGTPEARSSALAAFSGNPRREAMLAVLSEAGERAEDFGDPLGALFERLVSKGRKGQFFTPDPVADLMAAIAMGDAAKGGTVLDPACGSGRMLLAAARVNRHARLYGADVDPLCCNIALANMIMNSLTGEIAHMDSLSNEFYAGYRTGTALRNGYHHPYYVEFSDPSESRIWQRSRMPSENGPSFSTGKGGSGGTQGTLF</sequence>
<organism evidence="4 5">
    <name type="scientific">Mucilaginibacter pineti</name>
    <dbReference type="NCBI Taxonomy" id="1391627"/>
    <lineage>
        <taxon>Bacteria</taxon>
        <taxon>Pseudomonadati</taxon>
        <taxon>Bacteroidota</taxon>
        <taxon>Sphingobacteriia</taxon>
        <taxon>Sphingobacteriales</taxon>
        <taxon>Sphingobacteriaceae</taxon>
        <taxon>Mucilaginibacter</taxon>
    </lineage>
</organism>
<dbReference type="InterPro" id="IPR052916">
    <property type="entry name" value="Type-I_RE_MTase_Subunit"/>
</dbReference>